<dbReference type="AlphaFoldDB" id="K9ZVL7"/>
<dbReference type="GO" id="GO:0004559">
    <property type="term" value="F:alpha-mannosidase activity"/>
    <property type="evidence" value="ECO:0007669"/>
    <property type="project" value="InterPro"/>
</dbReference>
<dbReference type="Gene3D" id="3.20.110.10">
    <property type="entry name" value="Glycoside hydrolase 38, N terminal domain"/>
    <property type="match status" value="1"/>
</dbReference>
<dbReference type="OrthoDB" id="237949at2"/>
<feature type="domain" description="Glycosyl hydrolases family 38 C-terminal" evidence="4">
    <location>
        <begin position="1047"/>
        <end position="1110"/>
    </location>
</feature>
<dbReference type="InterPro" id="IPR029411">
    <property type="entry name" value="RG-lyase_III"/>
</dbReference>
<dbReference type="InterPro" id="IPR041147">
    <property type="entry name" value="GH38_C"/>
</dbReference>
<reference evidence="6" key="1">
    <citation type="submission" date="2012-03" db="EMBL/GenBank/DDBJ databases">
        <title>Complete sequence of chromosome of Deinococcus peraridilitoris DSM 19664.</title>
        <authorList>
            <person name="Lucas S."/>
            <person name="Copeland A."/>
            <person name="Lapidus A."/>
            <person name="Glavina del Rio T."/>
            <person name="Dalin E."/>
            <person name="Tice H."/>
            <person name="Bruce D."/>
            <person name="Goodwin L."/>
            <person name="Pitluck S."/>
            <person name="Peters L."/>
            <person name="Mikhailova N."/>
            <person name="Lu M."/>
            <person name="Kyrpides N."/>
            <person name="Mavromatis K."/>
            <person name="Ivanova N."/>
            <person name="Brettin T."/>
            <person name="Detter J.C."/>
            <person name="Han C."/>
            <person name="Larimer F."/>
            <person name="Land M."/>
            <person name="Hauser L."/>
            <person name="Markowitz V."/>
            <person name="Cheng J.-F."/>
            <person name="Hugenholtz P."/>
            <person name="Woyke T."/>
            <person name="Wu D."/>
            <person name="Pukall R."/>
            <person name="Steenblock K."/>
            <person name="Brambilla E."/>
            <person name="Klenk H.-P."/>
            <person name="Eisen J.A."/>
        </authorList>
    </citation>
    <scope>NUCLEOTIDE SEQUENCE [LARGE SCALE GENOMIC DNA]</scope>
    <source>
        <strain evidence="6">DSM 19664 / LMG 22246 / CIP 109416 / KR-200</strain>
    </source>
</reference>
<evidence type="ECO:0000259" key="3">
    <source>
        <dbReference type="Pfam" id="PF14683"/>
    </source>
</evidence>
<dbReference type="Gene3D" id="2.60.40.1180">
    <property type="entry name" value="Golgi alpha-mannosidase II"/>
    <property type="match status" value="1"/>
</dbReference>
<dbReference type="InterPro" id="IPR008979">
    <property type="entry name" value="Galactose-bd-like_sf"/>
</dbReference>
<dbReference type="GO" id="GO:0009313">
    <property type="term" value="P:oligosaccharide catabolic process"/>
    <property type="evidence" value="ECO:0007669"/>
    <property type="project" value="TreeGrafter"/>
</dbReference>
<dbReference type="InterPro" id="IPR000602">
    <property type="entry name" value="Glyco_hydro_38_N"/>
</dbReference>
<dbReference type="STRING" id="937777.Deipe_0034"/>
<dbReference type="HOGENOM" id="CLU_008841_0_0_0"/>
<dbReference type="SUPFAM" id="SSF49785">
    <property type="entry name" value="Galactose-binding domain-like"/>
    <property type="match status" value="1"/>
</dbReference>
<dbReference type="InterPro" id="IPR027291">
    <property type="entry name" value="Glyco_hydro_38_N_sf"/>
</dbReference>
<feature type="domain" description="Rhamnogalacturonan lyase" evidence="3">
    <location>
        <begin position="4"/>
        <end position="156"/>
    </location>
</feature>
<evidence type="ECO:0000256" key="1">
    <source>
        <dbReference type="SAM" id="MobiDB-lite"/>
    </source>
</evidence>
<organism evidence="5 6">
    <name type="scientific">Deinococcus peraridilitoris (strain DSM 19664 / LMG 22246 / CIP 109416 / KR-200)</name>
    <dbReference type="NCBI Taxonomy" id="937777"/>
    <lineage>
        <taxon>Bacteria</taxon>
        <taxon>Thermotogati</taxon>
        <taxon>Deinococcota</taxon>
        <taxon>Deinococci</taxon>
        <taxon>Deinococcales</taxon>
        <taxon>Deinococcaceae</taxon>
        <taxon>Deinococcus</taxon>
    </lineage>
</organism>
<evidence type="ECO:0000259" key="4">
    <source>
        <dbReference type="Pfam" id="PF17677"/>
    </source>
</evidence>
<dbReference type="InterPro" id="IPR011013">
    <property type="entry name" value="Gal_mutarotase_sf_dom"/>
</dbReference>
<protein>
    <submittedName>
        <fullName evidence="5">Alpha-mannosidase</fullName>
    </submittedName>
</protein>
<dbReference type="EMBL" id="CP003382">
    <property type="protein sequence ID" value="AFZ65643.1"/>
    <property type="molecule type" value="Genomic_DNA"/>
</dbReference>
<dbReference type="eggNOG" id="COG0383">
    <property type="taxonomic scope" value="Bacteria"/>
</dbReference>
<feature type="domain" description="Glycoside hydrolase family 38 N-terminal" evidence="2">
    <location>
        <begin position="282"/>
        <end position="548"/>
    </location>
</feature>
<dbReference type="Pfam" id="PF14683">
    <property type="entry name" value="CBM-like"/>
    <property type="match status" value="1"/>
</dbReference>
<dbReference type="SUPFAM" id="SSF74650">
    <property type="entry name" value="Galactose mutarotase-like"/>
    <property type="match status" value="1"/>
</dbReference>
<dbReference type="PANTHER" id="PTHR46017">
    <property type="entry name" value="ALPHA-MANNOSIDASE 2C1"/>
    <property type="match status" value="1"/>
</dbReference>
<evidence type="ECO:0000313" key="6">
    <source>
        <dbReference type="Proteomes" id="UP000010467"/>
    </source>
</evidence>
<evidence type="ECO:0000313" key="5">
    <source>
        <dbReference type="EMBL" id="AFZ65643.1"/>
    </source>
</evidence>
<sequence>MTQTIWQIGRKDGPSPDFPDNYKTPLDFGDVTWTVGASENVWPLYQPSEADPEANYLPHPRRVVFELPRVDAVAYELIIDYLIIAPRVPHLKLNLNGQEGEVYLRPRASTSGEIRLLSGLHTTLYADGHARVTLPAALLREGTNELTLTAVDAGDVLMVHHPERIKRLDRMANGAGIIYQYLALRSLDEQPAPRLTIDSSVLYRRHGGQLQNRVDIVLHGPDRDELNLRLSGEPFALGARRLPFGDSRFSVWIPDGPADIPYDARHGASAWSGTLTRKRKWTVYVAAHSHVDIGYTHRQEEVAERHNRNLDTAIHFLETGHPNFTYHLDCSWPLEDYLKTRSAPQLHQLRHWVKAGRINIVSGYADVLTQFAALEDLIRNAHFSDDFLRPLARRAELAAVVDVASITASYPDLLAGAGVKYLVHANNQDRGPFRVNGNLHRQSPFWWEGQAGGRVLTWLAKMYCELRKVCGSPPTLSSAERGLSVWLAEYDRADYAPDCVLLYGQEADNTDLDPQPNEFIEQWNSSYAYPRLVAADPREFFAQVERFADQLPTLRGDGGAYWEDGALTSLQETLLAREAQARLPAAETLGTLAAIHDPKLRADEGQLQDAWRDLLLYDEHTWGAFLSVSDPNSQLAHDQWDVKASCARRVRLAARQALHAAACRHSLQWNTAGREVVVFNPHNWEVSASCHAEVARGEAPHDPRTGEQLPYRVVNEHATQRLLAFQATVPGLSYRRFPLKFSPERPPGVSREVTEHATVQLRSPHYRLIFDLKLGRITSLTDLDGDHELLGEGGAGALVYVRGGEGSRILSNQADLPLAQLEQDEQFDLLYAELVQDALGETLRLHATVPQGQLQLSVHLSAHHKRLDLAYTYDKQATSAREAAYVRFDLNVPDARVLSDSQLGWVDWNANRLPGACVEWLPLQSGVLLDSARTKVFIASPDVPLFTSGDIVRGTWPKSKVIRGGRIYSYLLNNYWHTNYQARQGGALHFRYSLTSDATLPRQDASRVGREARLGLYTQRISYQDFREAHAPYGDPHGGCLAQVSDNVALSVLKPARDGRGVILRVQDLQGERQQASVQFMGRHITEVAQCDLLEYDLSLLKADAERVEFSVPAWGLATIRVVFAPGESQGAGHG</sequence>
<gene>
    <name evidence="5" type="ordered locus">Deipe_0034</name>
</gene>
<dbReference type="Pfam" id="PF01074">
    <property type="entry name" value="Glyco_hydro_38N"/>
    <property type="match status" value="1"/>
</dbReference>
<keyword evidence="6" id="KW-1185">Reference proteome</keyword>
<dbReference type="InterPro" id="IPR011330">
    <property type="entry name" value="Glyco_hydro/deAcase_b/a-brl"/>
</dbReference>
<evidence type="ECO:0000259" key="2">
    <source>
        <dbReference type="Pfam" id="PF01074"/>
    </source>
</evidence>
<dbReference type="Pfam" id="PF17677">
    <property type="entry name" value="Glyco_hydro38C2"/>
    <property type="match status" value="1"/>
</dbReference>
<dbReference type="SUPFAM" id="SSF88713">
    <property type="entry name" value="Glycoside hydrolase/deacetylase"/>
    <property type="match status" value="1"/>
</dbReference>
<dbReference type="GO" id="GO:0030246">
    <property type="term" value="F:carbohydrate binding"/>
    <property type="evidence" value="ECO:0007669"/>
    <property type="project" value="InterPro"/>
</dbReference>
<feature type="region of interest" description="Disordered" evidence="1">
    <location>
        <begin position="1"/>
        <end position="20"/>
    </location>
</feature>
<name>K9ZVL7_DEIPD</name>
<dbReference type="Proteomes" id="UP000010467">
    <property type="component" value="Chromosome"/>
</dbReference>
<proteinExistence type="predicted"/>
<dbReference type="PANTHER" id="PTHR46017:SF1">
    <property type="entry name" value="ALPHA-MANNOSIDASE 2C1"/>
    <property type="match status" value="1"/>
</dbReference>
<dbReference type="RefSeq" id="WP_015233954.1">
    <property type="nucleotide sequence ID" value="NC_019793.1"/>
</dbReference>
<dbReference type="PATRIC" id="fig|937777.3.peg.38"/>
<dbReference type="InterPro" id="IPR013780">
    <property type="entry name" value="Glyco_hydro_b"/>
</dbReference>
<dbReference type="KEGG" id="dpd:Deipe_0034"/>
<accession>K9ZVL7</accession>
<dbReference type="GO" id="GO:0006013">
    <property type="term" value="P:mannose metabolic process"/>
    <property type="evidence" value="ECO:0007669"/>
    <property type="project" value="InterPro"/>
</dbReference>